<feature type="compositionally biased region" description="Low complexity" evidence="1">
    <location>
        <begin position="279"/>
        <end position="289"/>
    </location>
</feature>
<reference evidence="2" key="1">
    <citation type="submission" date="2019-08" db="EMBL/GenBank/DDBJ databases">
        <title>Reference gene set and small RNA set construction with multiple tissues from Davidia involucrata Baill.</title>
        <authorList>
            <person name="Yang H."/>
            <person name="Zhou C."/>
            <person name="Li G."/>
            <person name="Wang J."/>
            <person name="Gao P."/>
            <person name="Wang M."/>
            <person name="Wang R."/>
            <person name="Zhao Y."/>
        </authorList>
    </citation>
    <scope>NUCLEOTIDE SEQUENCE</scope>
    <source>
        <tissue evidence="2">Mixed with DoveR01_LX</tissue>
    </source>
</reference>
<evidence type="ECO:0000313" key="2">
    <source>
        <dbReference type="EMBL" id="MPA31501.1"/>
    </source>
</evidence>
<evidence type="ECO:0000256" key="1">
    <source>
        <dbReference type="SAM" id="MobiDB-lite"/>
    </source>
</evidence>
<dbReference type="AlphaFoldDB" id="A0A5B6YIE1"/>
<protein>
    <submittedName>
        <fullName evidence="2">Uncharacterized protein</fullName>
    </submittedName>
</protein>
<feature type="compositionally biased region" description="Polar residues" evidence="1">
    <location>
        <begin position="215"/>
        <end position="225"/>
    </location>
</feature>
<gene>
    <name evidence="2" type="ORF">Din_000942</name>
</gene>
<feature type="region of interest" description="Disordered" evidence="1">
    <location>
        <begin position="96"/>
        <end position="175"/>
    </location>
</feature>
<feature type="compositionally biased region" description="Low complexity" evidence="1">
    <location>
        <begin position="195"/>
        <end position="206"/>
    </location>
</feature>
<feature type="region of interest" description="Disordered" evidence="1">
    <location>
        <begin position="414"/>
        <end position="459"/>
    </location>
</feature>
<feature type="compositionally biased region" description="Low complexity" evidence="1">
    <location>
        <begin position="143"/>
        <end position="154"/>
    </location>
</feature>
<accession>A0A5B6YIE1</accession>
<proteinExistence type="predicted"/>
<feature type="compositionally biased region" description="Polar residues" evidence="1">
    <location>
        <begin position="124"/>
        <end position="136"/>
    </location>
</feature>
<feature type="region of interest" description="Disordered" evidence="1">
    <location>
        <begin position="194"/>
        <end position="225"/>
    </location>
</feature>
<name>A0A5B6YIE1_DAVIN</name>
<feature type="region of interest" description="Disordered" evidence="1">
    <location>
        <begin position="269"/>
        <end position="301"/>
    </location>
</feature>
<dbReference type="EMBL" id="GHES01000942">
    <property type="protein sequence ID" value="MPA31501.1"/>
    <property type="molecule type" value="Transcribed_RNA"/>
</dbReference>
<feature type="compositionally biased region" description="Low complexity" evidence="1">
    <location>
        <begin position="102"/>
        <end position="113"/>
    </location>
</feature>
<organism evidence="2">
    <name type="scientific">Davidia involucrata</name>
    <name type="common">Dove tree</name>
    <dbReference type="NCBI Taxonomy" id="16924"/>
    <lineage>
        <taxon>Eukaryota</taxon>
        <taxon>Viridiplantae</taxon>
        <taxon>Streptophyta</taxon>
        <taxon>Embryophyta</taxon>
        <taxon>Tracheophyta</taxon>
        <taxon>Spermatophyta</taxon>
        <taxon>Magnoliopsida</taxon>
        <taxon>eudicotyledons</taxon>
        <taxon>Gunneridae</taxon>
        <taxon>Pentapetalae</taxon>
        <taxon>asterids</taxon>
        <taxon>Cornales</taxon>
        <taxon>Nyssaceae</taxon>
        <taxon>Davidia</taxon>
    </lineage>
</organism>
<sequence length="476" mass="51660">MVQRKTKPHLSVVNGGENCENGVGVAQRKSIEPADHWAFLDEIEAPIWVDLTLEANSTYRDNDDEWFHISHPFHQCSSRQLISAFSHSVKGSTNLDFGLQGPSSPKLPSSVSRSRGKHYRSREWGQSNCGVTSNKQHPVKNLSSKSSWVNSGSSQKVRPNTRYGNPKGNGGSKASSVCKSSLTEACGSNYSKTISSFGDSKTSSSSIGVKECHSKSTSTITSESNEQQQKKLLEVSSQTFGHTSGLLSTLKITLRKSCVTRQASRVEIIGGRQSEGRKSSSGKSSVGSSLNPGSDFKNTALPVSWTKDRTPCSKNVVKMSRATKCKGKVPNVSKASTGQVQDLTFKSRIGGKIIAANSIYRETAKSKVQYQTVHAKAMVLHRVNKQDPVIAATKVKDRYNKLAGGGKENAIGRMAESQKSSTRDDAAGGMVQGQKVTKRRVPQRRDRTGLIGPKGKINGRSEGKNITNVIQNVYLR</sequence>